<evidence type="ECO:0000313" key="10">
    <source>
        <dbReference type="Proteomes" id="UP000178914"/>
    </source>
</evidence>
<protein>
    <recommendedName>
        <fullName evidence="11">Amino acid transporter transmembrane domain-containing protein</fullName>
    </recommendedName>
</protein>
<dbReference type="Proteomes" id="UP000178914">
    <property type="component" value="Unassembled WGS sequence"/>
</dbReference>
<sequence>MKEFGRIFHNPKLQFAEATATLVGSIVGVGILGMPYAVSKVGFIPGLLMLIALTLVNIVLLLMFSEVTLRTRGNHEIPGYGGLYLGASTKLIAFLIGIIGGYGVMLVQIIAQGYIVQALFGGSATAWSLTFFIIAGYIIYRGVEAVRVIELLMTLAISVIFFLIGLTAQPHVDTQNLIYTPSRDFIIPYGVILFALSGTSVIPQIREQMQKFERRMPLVILAANLIIFVMYAGFLWLVLGVTGAHTTQIATIGLGNKVGSIMRVLGNGLAMFTISTSFITIGLSMRRVFQYDYQFPRFKAWLTAMAIPLTLFVLGARNFIGIIGIVGGVILGIQNIIVITSYWKAQKDGTRRPEFTMGRMSLAGVILIGVYSVGAILTILGAF</sequence>
<evidence type="ECO:0000256" key="7">
    <source>
        <dbReference type="ARBA" id="ARBA00023136"/>
    </source>
</evidence>
<dbReference type="PANTHER" id="PTHR32195:SF26">
    <property type="entry name" value="TRYPTOPHAN OR TYROSINE TRANSPORTER PROTEIN"/>
    <property type="match status" value="1"/>
</dbReference>
<keyword evidence="2" id="KW-0813">Transport</keyword>
<keyword evidence="5 8" id="KW-0812">Transmembrane</keyword>
<feature type="transmembrane region" description="Helical" evidence="8">
    <location>
        <begin position="20"/>
        <end position="38"/>
    </location>
</feature>
<feature type="transmembrane region" description="Helical" evidence="8">
    <location>
        <begin position="362"/>
        <end position="382"/>
    </location>
</feature>
<gene>
    <name evidence="9" type="ORF">A3B02_02335</name>
</gene>
<organism evidence="9 10">
    <name type="scientific">Candidatus Roizmanbacteria bacterium RIFCSPLOWO2_01_FULL_42_14</name>
    <dbReference type="NCBI Taxonomy" id="1802068"/>
    <lineage>
        <taxon>Bacteria</taxon>
        <taxon>Candidatus Roizmaniibacteriota</taxon>
    </lineage>
</organism>
<dbReference type="InterPro" id="IPR018227">
    <property type="entry name" value="Amino_acid_transport_2"/>
</dbReference>
<name>A0A1F7J8M4_9BACT</name>
<feature type="transmembrane region" description="Helical" evidence="8">
    <location>
        <begin position="117"/>
        <end position="140"/>
    </location>
</feature>
<comment type="subcellular location">
    <subcellularLocation>
        <location evidence="1">Cell inner membrane</location>
        <topology evidence="1">Multi-pass membrane protein</topology>
    </subcellularLocation>
</comment>
<comment type="caution">
    <text evidence="9">The sequence shown here is derived from an EMBL/GenBank/DDBJ whole genome shotgun (WGS) entry which is preliminary data.</text>
</comment>
<dbReference type="GO" id="GO:0003333">
    <property type="term" value="P:amino acid transmembrane transport"/>
    <property type="evidence" value="ECO:0007669"/>
    <property type="project" value="InterPro"/>
</dbReference>
<evidence type="ECO:0008006" key="11">
    <source>
        <dbReference type="Google" id="ProtNLM"/>
    </source>
</evidence>
<keyword evidence="4" id="KW-0997">Cell inner membrane</keyword>
<evidence type="ECO:0000256" key="6">
    <source>
        <dbReference type="ARBA" id="ARBA00022989"/>
    </source>
</evidence>
<evidence type="ECO:0000256" key="4">
    <source>
        <dbReference type="ARBA" id="ARBA00022519"/>
    </source>
</evidence>
<keyword evidence="6 8" id="KW-1133">Transmembrane helix</keyword>
<evidence type="ECO:0000256" key="2">
    <source>
        <dbReference type="ARBA" id="ARBA00022448"/>
    </source>
</evidence>
<dbReference type="Gene3D" id="1.20.1740.10">
    <property type="entry name" value="Amino acid/polyamine transporter I"/>
    <property type="match status" value="1"/>
</dbReference>
<dbReference type="AlphaFoldDB" id="A0A1F7J8M4"/>
<dbReference type="GO" id="GO:0005886">
    <property type="term" value="C:plasma membrane"/>
    <property type="evidence" value="ECO:0007669"/>
    <property type="project" value="UniProtKB-SubCell"/>
</dbReference>
<keyword evidence="3" id="KW-1003">Cell membrane</keyword>
<feature type="transmembrane region" description="Helical" evidence="8">
    <location>
        <begin position="44"/>
        <end position="64"/>
    </location>
</feature>
<dbReference type="STRING" id="1802068.A3B02_02335"/>
<evidence type="ECO:0000256" key="1">
    <source>
        <dbReference type="ARBA" id="ARBA00004429"/>
    </source>
</evidence>
<feature type="transmembrane region" description="Helical" evidence="8">
    <location>
        <begin position="264"/>
        <end position="286"/>
    </location>
</feature>
<proteinExistence type="predicted"/>
<reference evidence="9 10" key="1">
    <citation type="journal article" date="2016" name="Nat. Commun.">
        <title>Thousands of microbial genomes shed light on interconnected biogeochemical processes in an aquifer system.</title>
        <authorList>
            <person name="Anantharaman K."/>
            <person name="Brown C.T."/>
            <person name="Hug L.A."/>
            <person name="Sharon I."/>
            <person name="Castelle C.J."/>
            <person name="Probst A.J."/>
            <person name="Thomas B.C."/>
            <person name="Singh A."/>
            <person name="Wilkins M.J."/>
            <person name="Karaoz U."/>
            <person name="Brodie E.L."/>
            <person name="Williams K.H."/>
            <person name="Hubbard S.S."/>
            <person name="Banfield J.F."/>
        </authorList>
    </citation>
    <scope>NUCLEOTIDE SEQUENCE [LARGE SCALE GENOMIC DNA]</scope>
</reference>
<feature type="transmembrane region" description="Helical" evidence="8">
    <location>
        <begin position="147"/>
        <end position="166"/>
    </location>
</feature>
<feature type="transmembrane region" description="Helical" evidence="8">
    <location>
        <begin position="298"/>
        <end position="316"/>
    </location>
</feature>
<feature type="transmembrane region" description="Helical" evidence="8">
    <location>
        <begin position="186"/>
        <end position="205"/>
    </location>
</feature>
<evidence type="ECO:0000256" key="8">
    <source>
        <dbReference type="SAM" id="Phobius"/>
    </source>
</evidence>
<dbReference type="PANTHER" id="PTHR32195">
    <property type="entry name" value="OS07G0662800 PROTEIN"/>
    <property type="match status" value="1"/>
</dbReference>
<accession>A0A1F7J8M4</accession>
<evidence type="ECO:0000256" key="5">
    <source>
        <dbReference type="ARBA" id="ARBA00022692"/>
    </source>
</evidence>
<dbReference type="EMBL" id="MGAS01000016">
    <property type="protein sequence ID" value="OGK51960.1"/>
    <property type="molecule type" value="Genomic_DNA"/>
</dbReference>
<feature type="transmembrane region" description="Helical" evidence="8">
    <location>
        <begin position="322"/>
        <end position="342"/>
    </location>
</feature>
<keyword evidence="7 8" id="KW-0472">Membrane</keyword>
<dbReference type="Pfam" id="PF03222">
    <property type="entry name" value="Trp_Tyr_perm"/>
    <property type="match status" value="1"/>
</dbReference>
<evidence type="ECO:0000256" key="3">
    <source>
        <dbReference type="ARBA" id="ARBA00022475"/>
    </source>
</evidence>
<feature type="transmembrane region" description="Helical" evidence="8">
    <location>
        <begin position="217"/>
        <end position="239"/>
    </location>
</feature>
<evidence type="ECO:0000313" key="9">
    <source>
        <dbReference type="EMBL" id="OGK51960.1"/>
    </source>
</evidence>